<evidence type="ECO:0000313" key="1">
    <source>
        <dbReference type="EMBL" id="KAH3849201.1"/>
    </source>
</evidence>
<dbReference type="EMBL" id="JAIWYP010000003">
    <property type="protein sequence ID" value="KAH3849201.1"/>
    <property type="molecule type" value="Genomic_DNA"/>
</dbReference>
<name>A0A9D4L049_DREPO</name>
<reference evidence="1" key="2">
    <citation type="submission" date="2020-11" db="EMBL/GenBank/DDBJ databases">
        <authorList>
            <person name="McCartney M.A."/>
            <person name="Auch B."/>
            <person name="Kono T."/>
            <person name="Mallez S."/>
            <person name="Becker A."/>
            <person name="Gohl D.M."/>
            <person name="Silverstein K.A.T."/>
            <person name="Koren S."/>
            <person name="Bechman K.B."/>
            <person name="Herman A."/>
            <person name="Abrahante J.E."/>
            <person name="Garbe J."/>
        </authorList>
    </citation>
    <scope>NUCLEOTIDE SEQUENCE</scope>
    <source>
        <strain evidence="1">Duluth1</strain>
        <tissue evidence="1">Whole animal</tissue>
    </source>
</reference>
<reference evidence="1" key="1">
    <citation type="journal article" date="2019" name="bioRxiv">
        <title>The Genome of the Zebra Mussel, Dreissena polymorpha: A Resource for Invasive Species Research.</title>
        <authorList>
            <person name="McCartney M.A."/>
            <person name="Auch B."/>
            <person name="Kono T."/>
            <person name="Mallez S."/>
            <person name="Zhang Y."/>
            <person name="Obille A."/>
            <person name="Becker A."/>
            <person name="Abrahante J.E."/>
            <person name="Garbe J."/>
            <person name="Badalamenti J.P."/>
            <person name="Herman A."/>
            <person name="Mangelson H."/>
            <person name="Liachko I."/>
            <person name="Sullivan S."/>
            <person name="Sone E.D."/>
            <person name="Koren S."/>
            <person name="Silverstein K.A.T."/>
            <person name="Beckman K.B."/>
            <person name="Gohl D.M."/>
        </authorList>
    </citation>
    <scope>NUCLEOTIDE SEQUENCE</scope>
    <source>
        <strain evidence="1">Duluth1</strain>
        <tissue evidence="1">Whole animal</tissue>
    </source>
</reference>
<accession>A0A9D4L049</accession>
<protein>
    <submittedName>
        <fullName evidence="1">Uncharacterized protein</fullName>
    </submittedName>
</protein>
<organism evidence="1 2">
    <name type="scientific">Dreissena polymorpha</name>
    <name type="common">Zebra mussel</name>
    <name type="synonym">Mytilus polymorpha</name>
    <dbReference type="NCBI Taxonomy" id="45954"/>
    <lineage>
        <taxon>Eukaryota</taxon>
        <taxon>Metazoa</taxon>
        <taxon>Spiralia</taxon>
        <taxon>Lophotrochozoa</taxon>
        <taxon>Mollusca</taxon>
        <taxon>Bivalvia</taxon>
        <taxon>Autobranchia</taxon>
        <taxon>Heteroconchia</taxon>
        <taxon>Euheterodonta</taxon>
        <taxon>Imparidentia</taxon>
        <taxon>Neoheterodontei</taxon>
        <taxon>Myida</taxon>
        <taxon>Dreissenoidea</taxon>
        <taxon>Dreissenidae</taxon>
        <taxon>Dreissena</taxon>
    </lineage>
</organism>
<gene>
    <name evidence="1" type="ORF">DPMN_091597</name>
</gene>
<dbReference type="Proteomes" id="UP000828390">
    <property type="component" value="Unassembled WGS sequence"/>
</dbReference>
<dbReference type="AlphaFoldDB" id="A0A9D4L049"/>
<sequence length="58" mass="6028">MNGVKLEEVTNYKYMEATLSKDATTTAEVRISIAMATPGFGKATPSASTPSICSTSPA</sequence>
<proteinExistence type="predicted"/>
<keyword evidence="2" id="KW-1185">Reference proteome</keyword>
<comment type="caution">
    <text evidence="1">The sequence shown here is derived from an EMBL/GenBank/DDBJ whole genome shotgun (WGS) entry which is preliminary data.</text>
</comment>
<evidence type="ECO:0000313" key="2">
    <source>
        <dbReference type="Proteomes" id="UP000828390"/>
    </source>
</evidence>